<evidence type="ECO:0000256" key="7">
    <source>
        <dbReference type="SAM" id="Phobius"/>
    </source>
</evidence>
<dbReference type="InterPro" id="IPR003004">
    <property type="entry name" value="GspF/PilC"/>
</dbReference>
<reference evidence="10" key="1">
    <citation type="journal article" date="2019" name="Int. J. Syst. Evol. Microbiol.">
        <title>The Global Catalogue of Microorganisms (GCM) 10K type strain sequencing project: providing services to taxonomists for standard genome sequencing and annotation.</title>
        <authorList>
            <consortium name="The Broad Institute Genomics Platform"/>
            <consortium name="The Broad Institute Genome Sequencing Center for Infectious Disease"/>
            <person name="Wu L."/>
            <person name="Ma J."/>
        </authorList>
    </citation>
    <scope>NUCLEOTIDE SEQUENCE [LARGE SCALE GENOMIC DNA]</scope>
    <source>
        <strain evidence="10">CCM 8897</strain>
    </source>
</reference>
<evidence type="ECO:0000313" key="10">
    <source>
        <dbReference type="Proteomes" id="UP001596310"/>
    </source>
</evidence>
<dbReference type="RefSeq" id="WP_164511110.1">
    <property type="nucleotide sequence ID" value="NZ_JBHSSM010000018.1"/>
</dbReference>
<sequence length="330" mass="37731">MVKQRLKPQQLIDFLDLSGQLLANGFNEAAIFQMAYDLKLLSLTQYQAAQSQLANGADYGQALAQICSDQELLMQVTLAAQQGNLTVCCQENSKLLRSRQQQLRQLRQLLTYPLLLLAMLLVMAAFVRFYLRPQILQLVPENQQAQGLGVYGWVIFVGLILVGLCAWLRWRRRSRLQQLRRRLRWPILGKVWRDYTDYLLYTDLAQLIASGLPLQDILTLLITTVPQSLQGQVAALVQLKLQAGQPLATVIQEEPLLPRKLTLLLAQSRPRAFQGAALKTLAQQSYQRLDQRLQHLIDQVQPLLFVVIALMITRLYLQILLPMYHMMKGF</sequence>
<keyword evidence="6 7" id="KW-0472">Membrane</keyword>
<dbReference type="EMBL" id="JBHSSM010000018">
    <property type="protein sequence ID" value="MFC6315563.1"/>
    <property type="molecule type" value="Genomic_DNA"/>
</dbReference>
<dbReference type="InterPro" id="IPR018076">
    <property type="entry name" value="T2SS_GspF_dom"/>
</dbReference>
<organism evidence="9 10">
    <name type="scientific">Lapidilactobacillus achengensis</name>
    <dbReference type="NCBI Taxonomy" id="2486000"/>
    <lineage>
        <taxon>Bacteria</taxon>
        <taxon>Bacillati</taxon>
        <taxon>Bacillota</taxon>
        <taxon>Bacilli</taxon>
        <taxon>Lactobacillales</taxon>
        <taxon>Lactobacillaceae</taxon>
        <taxon>Lapidilactobacillus</taxon>
    </lineage>
</organism>
<feature type="transmembrane region" description="Helical" evidence="7">
    <location>
        <begin position="109"/>
        <end position="130"/>
    </location>
</feature>
<comment type="similarity">
    <text evidence="2">Belongs to the GSP F family.</text>
</comment>
<dbReference type="Proteomes" id="UP001596310">
    <property type="component" value="Unassembled WGS sequence"/>
</dbReference>
<keyword evidence="10" id="KW-1185">Reference proteome</keyword>
<keyword evidence="4 7" id="KW-0812">Transmembrane</keyword>
<protein>
    <submittedName>
        <fullName evidence="9">Type II secretion system F family protein</fullName>
    </submittedName>
</protein>
<keyword evidence="5 7" id="KW-1133">Transmembrane helix</keyword>
<evidence type="ECO:0000256" key="6">
    <source>
        <dbReference type="ARBA" id="ARBA00023136"/>
    </source>
</evidence>
<evidence type="ECO:0000313" key="9">
    <source>
        <dbReference type="EMBL" id="MFC6315563.1"/>
    </source>
</evidence>
<comment type="caution">
    <text evidence="9">The sequence shown here is derived from an EMBL/GenBank/DDBJ whole genome shotgun (WGS) entry which is preliminary data.</text>
</comment>
<evidence type="ECO:0000259" key="8">
    <source>
        <dbReference type="Pfam" id="PF00482"/>
    </source>
</evidence>
<feature type="transmembrane region" description="Helical" evidence="7">
    <location>
        <begin position="302"/>
        <end position="324"/>
    </location>
</feature>
<evidence type="ECO:0000256" key="2">
    <source>
        <dbReference type="ARBA" id="ARBA00005745"/>
    </source>
</evidence>
<name>A0ABW1UQJ9_9LACO</name>
<gene>
    <name evidence="9" type="ORF">ACFQHW_08320</name>
</gene>
<dbReference type="PANTHER" id="PTHR30012">
    <property type="entry name" value="GENERAL SECRETION PATHWAY PROTEIN"/>
    <property type="match status" value="1"/>
</dbReference>
<evidence type="ECO:0000256" key="4">
    <source>
        <dbReference type="ARBA" id="ARBA00022692"/>
    </source>
</evidence>
<dbReference type="Pfam" id="PF00482">
    <property type="entry name" value="T2SSF"/>
    <property type="match status" value="2"/>
</dbReference>
<keyword evidence="3" id="KW-1003">Cell membrane</keyword>
<evidence type="ECO:0000256" key="1">
    <source>
        <dbReference type="ARBA" id="ARBA00004651"/>
    </source>
</evidence>
<proteinExistence type="inferred from homology"/>
<comment type="subcellular location">
    <subcellularLocation>
        <location evidence="1">Cell membrane</location>
        <topology evidence="1">Multi-pass membrane protein</topology>
    </subcellularLocation>
</comment>
<accession>A0ABW1UQJ9</accession>
<feature type="domain" description="Type II secretion system protein GspF" evidence="8">
    <location>
        <begin position="15"/>
        <end position="131"/>
    </location>
</feature>
<evidence type="ECO:0000256" key="5">
    <source>
        <dbReference type="ARBA" id="ARBA00022989"/>
    </source>
</evidence>
<evidence type="ECO:0000256" key="3">
    <source>
        <dbReference type="ARBA" id="ARBA00022475"/>
    </source>
</evidence>
<dbReference type="InterPro" id="IPR042094">
    <property type="entry name" value="T2SS_GspF_sf"/>
</dbReference>
<dbReference type="Gene3D" id="1.20.81.30">
    <property type="entry name" value="Type II secretion system (T2SS), domain F"/>
    <property type="match status" value="1"/>
</dbReference>
<feature type="domain" description="Type II secretion system protein GspF" evidence="8">
    <location>
        <begin position="202"/>
        <end position="322"/>
    </location>
</feature>
<dbReference type="PANTHER" id="PTHR30012:SF0">
    <property type="entry name" value="TYPE II SECRETION SYSTEM PROTEIN F-RELATED"/>
    <property type="match status" value="1"/>
</dbReference>
<feature type="transmembrane region" description="Helical" evidence="7">
    <location>
        <begin position="150"/>
        <end position="170"/>
    </location>
</feature>